<accession>A0ABS9WFQ8</accession>
<dbReference type="Pfam" id="PF00079">
    <property type="entry name" value="Serpin"/>
    <property type="match status" value="1"/>
</dbReference>
<evidence type="ECO:0000313" key="4">
    <source>
        <dbReference type="EMBL" id="MCI2241707.1"/>
    </source>
</evidence>
<comment type="caution">
    <text evidence="4">The sequence shown here is derived from an EMBL/GenBank/DDBJ whole genome shotgun (WGS) entry which is preliminary data.</text>
</comment>
<reference evidence="4" key="1">
    <citation type="submission" date="2021-11" db="EMBL/GenBank/DDBJ databases">
        <title>A Novel Adlercreutzia Species, isolated from a Allomyrina dichotoma larva feces.</title>
        <authorList>
            <person name="Suh M.K."/>
        </authorList>
    </citation>
    <scope>NUCLEOTIDE SEQUENCE</scope>
    <source>
        <strain evidence="4">JBNU-10</strain>
    </source>
</reference>
<evidence type="ECO:0000259" key="3">
    <source>
        <dbReference type="SMART" id="SM00093"/>
    </source>
</evidence>
<dbReference type="PANTHER" id="PTHR11461">
    <property type="entry name" value="SERINE PROTEASE INHIBITOR, SERPIN"/>
    <property type="match status" value="1"/>
</dbReference>
<dbReference type="CDD" id="cd19589">
    <property type="entry name" value="serpin_tengpin-like"/>
    <property type="match status" value="1"/>
</dbReference>
<evidence type="ECO:0000256" key="1">
    <source>
        <dbReference type="RuleBase" id="RU000411"/>
    </source>
</evidence>
<dbReference type="InterPro" id="IPR042185">
    <property type="entry name" value="Serpin_sf_2"/>
</dbReference>
<dbReference type="PANTHER" id="PTHR11461:SF211">
    <property type="entry name" value="GH10112P-RELATED"/>
    <property type="match status" value="1"/>
</dbReference>
<proteinExistence type="inferred from homology"/>
<dbReference type="InterPro" id="IPR036186">
    <property type="entry name" value="Serpin_sf"/>
</dbReference>
<sequence length="448" mass="45808">MARTPHPSPLARAGAAACALALPVVLAGCAAGGPATEAPSGGGAGAPASATSLTAGLEPDQVVAADELTEAQADALTDFSLTLFNEAYAAQGGQGGALLSPVSVEYALAMTANGARGDTLAQMEDVLGLPVSDLNEALHAFAATLGPDAEGAADGDADGEAAGPALRLADSVWIREGLAVERPFLQDCVNYYDAAIFQEPFDGGTADAINGWVDENTDGMIDRIVDVVGPQSMMYLVNAVAFDGAWETPYEESQVADDTFTRGDGTAQTLPLMASNEGLYLEGAGATGFIKPYADGRYALAALLPAEGTTPGELLASLSGSELRGLLRDASFDEVRALMPKFEDSCGIELSGVLAAMGMPDAFGDGADFTGISADGGLCISEVNHRAFAAVDESGTRAAAATSVGIRVTSARPSAEPKEVRLDRPFAYLIIDNETNVPVFIGIMDGME</sequence>
<feature type="domain" description="Serpin" evidence="3">
    <location>
        <begin position="81"/>
        <end position="446"/>
    </location>
</feature>
<dbReference type="Proteomes" id="UP001430755">
    <property type="component" value="Unassembled WGS sequence"/>
</dbReference>
<keyword evidence="5" id="KW-1185">Reference proteome</keyword>
<keyword evidence="2" id="KW-0732">Signal</keyword>
<feature type="signal peptide" evidence="2">
    <location>
        <begin position="1"/>
        <end position="27"/>
    </location>
</feature>
<feature type="chain" id="PRO_5046507091" evidence="2">
    <location>
        <begin position="28"/>
        <end position="448"/>
    </location>
</feature>
<dbReference type="SMART" id="SM00093">
    <property type="entry name" value="SERPIN"/>
    <property type="match status" value="1"/>
</dbReference>
<dbReference type="InterPro" id="IPR000215">
    <property type="entry name" value="Serpin_fam"/>
</dbReference>
<gene>
    <name evidence="4" type="ORF">LPT13_04960</name>
</gene>
<dbReference type="InterPro" id="IPR042178">
    <property type="entry name" value="Serpin_sf_1"/>
</dbReference>
<dbReference type="SUPFAM" id="SSF56574">
    <property type="entry name" value="Serpins"/>
    <property type="match status" value="1"/>
</dbReference>
<dbReference type="RefSeq" id="WP_242164120.1">
    <property type="nucleotide sequence ID" value="NZ_JAJMLW010000001.1"/>
</dbReference>
<dbReference type="InterPro" id="IPR023796">
    <property type="entry name" value="Serpin_dom"/>
</dbReference>
<organism evidence="4 5">
    <name type="scientific">Adlercreutzia faecimuris</name>
    <dbReference type="NCBI Taxonomy" id="2897341"/>
    <lineage>
        <taxon>Bacteria</taxon>
        <taxon>Bacillati</taxon>
        <taxon>Actinomycetota</taxon>
        <taxon>Coriobacteriia</taxon>
        <taxon>Eggerthellales</taxon>
        <taxon>Eggerthellaceae</taxon>
        <taxon>Adlercreutzia</taxon>
    </lineage>
</organism>
<dbReference type="Gene3D" id="3.30.497.10">
    <property type="entry name" value="Antithrombin, subunit I, domain 2"/>
    <property type="match status" value="1"/>
</dbReference>
<dbReference type="Gene3D" id="2.30.39.10">
    <property type="entry name" value="Alpha-1-antitrypsin, domain 1"/>
    <property type="match status" value="1"/>
</dbReference>
<dbReference type="PROSITE" id="PS51257">
    <property type="entry name" value="PROKAR_LIPOPROTEIN"/>
    <property type="match status" value="1"/>
</dbReference>
<protein>
    <submittedName>
        <fullName evidence="4">Serpin family protein</fullName>
    </submittedName>
</protein>
<name>A0ABS9WFQ8_9ACTN</name>
<evidence type="ECO:0000256" key="2">
    <source>
        <dbReference type="SAM" id="SignalP"/>
    </source>
</evidence>
<dbReference type="EMBL" id="JAJMLW010000001">
    <property type="protein sequence ID" value="MCI2241707.1"/>
    <property type="molecule type" value="Genomic_DNA"/>
</dbReference>
<comment type="similarity">
    <text evidence="1">Belongs to the serpin family.</text>
</comment>
<evidence type="ECO:0000313" key="5">
    <source>
        <dbReference type="Proteomes" id="UP001430755"/>
    </source>
</evidence>